<dbReference type="OrthoDB" id="423559at2759"/>
<feature type="signal peptide" evidence="4">
    <location>
        <begin position="1"/>
        <end position="18"/>
    </location>
</feature>
<proteinExistence type="predicted"/>
<evidence type="ECO:0000259" key="6">
    <source>
        <dbReference type="PROSITE" id="PS51194"/>
    </source>
</evidence>
<accession>A0A180G4Q8</accession>
<dbReference type="GO" id="GO:0005634">
    <property type="term" value="C:nucleus"/>
    <property type="evidence" value="ECO:0007669"/>
    <property type="project" value="TreeGrafter"/>
</dbReference>
<dbReference type="PROSITE" id="PS51192">
    <property type="entry name" value="HELICASE_ATP_BIND_1"/>
    <property type="match status" value="1"/>
</dbReference>
<dbReference type="Pfam" id="PF00176">
    <property type="entry name" value="SNF2-rel_dom"/>
    <property type="match status" value="1"/>
</dbReference>
<dbReference type="SUPFAM" id="SSF52540">
    <property type="entry name" value="P-loop containing nucleoside triphosphate hydrolases"/>
    <property type="match status" value="2"/>
</dbReference>
<name>A0A180G4Q8_PUCT1</name>
<dbReference type="CDD" id="cd18008">
    <property type="entry name" value="DEXDc_SHPRH-like"/>
    <property type="match status" value="1"/>
</dbReference>
<keyword evidence="9" id="KW-1185">Reference proteome</keyword>
<dbReference type="Gene3D" id="3.40.50.300">
    <property type="entry name" value="P-loop containing nucleotide triphosphate hydrolases"/>
    <property type="match status" value="1"/>
</dbReference>
<dbReference type="Proteomes" id="UP000005240">
    <property type="component" value="Unassembled WGS sequence"/>
</dbReference>
<dbReference type="EMBL" id="ADAS02000418">
    <property type="protein sequence ID" value="OAV87422.1"/>
    <property type="molecule type" value="Genomic_DNA"/>
</dbReference>
<dbReference type="GO" id="GO:0005524">
    <property type="term" value="F:ATP binding"/>
    <property type="evidence" value="ECO:0007669"/>
    <property type="project" value="UniProtKB-KW"/>
</dbReference>
<dbReference type="CDD" id="cd18793">
    <property type="entry name" value="SF2_C_SNF"/>
    <property type="match status" value="1"/>
</dbReference>
<dbReference type="InterPro" id="IPR027417">
    <property type="entry name" value="P-loop_NTPase"/>
</dbReference>
<keyword evidence="2" id="KW-0378">Hydrolase</keyword>
<feature type="domain" description="Helicase C-terminal" evidence="6">
    <location>
        <begin position="428"/>
        <end position="580"/>
    </location>
</feature>
<reference evidence="8 9" key="3">
    <citation type="journal article" date="2017" name="G3 (Bethesda)">
        <title>Comparative analysis highlights variable genome content of wheat rusts and divergence of the mating loci.</title>
        <authorList>
            <person name="Cuomo C.A."/>
            <person name="Bakkeren G."/>
            <person name="Khalil H.B."/>
            <person name="Panwar V."/>
            <person name="Joly D."/>
            <person name="Linning R."/>
            <person name="Sakthikumar S."/>
            <person name="Song X."/>
            <person name="Adiconis X."/>
            <person name="Fan L."/>
            <person name="Goldberg J.M."/>
            <person name="Levin J.Z."/>
            <person name="Young S."/>
            <person name="Zeng Q."/>
            <person name="Anikster Y."/>
            <person name="Bruce M."/>
            <person name="Wang M."/>
            <person name="Yin C."/>
            <person name="McCallum B."/>
            <person name="Szabo L.J."/>
            <person name="Hulbert S."/>
            <person name="Chen X."/>
            <person name="Fellers J.P."/>
        </authorList>
    </citation>
    <scope>NUCLEOTIDE SEQUENCE</scope>
    <source>
        <strain evidence="8">isolate 1-1 / race 1 (BBBD)</strain>
        <strain evidence="9">Isolate 1-1 / race 1 (BBBD)</strain>
    </source>
</reference>
<dbReference type="AlphaFoldDB" id="A0A180G4Q8"/>
<evidence type="ECO:0000313" key="9">
    <source>
        <dbReference type="Proteomes" id="UP000005240"/>
    </source>
</evidence>
<evidence type="ECO:0000256" key="4">
    <source>
        <dbReference type="SAM" id="SignalP"/>
    </source>
</evidence>
<dbReference type="InterPro" id="IPR014001">
    <property type="entry name" value="Helicase_ATP-bd"/>
</dbReference>
<dbReference type="VEuPathDB" id="FungiDB:PTTG_29440"/>
<gene>
    <name evidence="7" type="ORF">PTTG_29440</name>
</gene>
<keyword evidence="1" id="KW-0547">Nucleotide-binding</keyword>
<evidence type="ECO:0000259" key="5">
    <source>
        <dbReference type="PROSITE" id="PS51192"/>
    </source>
</evidence>
<dbReference type="InterPro" id="IPR000330">
    <property type="entry name" value="SNF2_N"/>
</dbReference>
<protein>
    <recommendedName>
        <fullName evidence="10">Helicase ATP-binding domain-containing protein</fullName>
    </recommendedName>
</protein>
<dbReference type="EnsemblFungi" id="PTTG_29440-t43_1">
    <property type="protein sequence ID" value="PTTG_29440-t43_1-p1"/>
    <property type="gene ID" value="PTTG_29440"/>
</dbReference>
<evidence type="ECO:0000313" key="7">
    <source>
        <dbReference type="EMBL" id="OAV87422.1"/>
    </source>
</evidence>
<evidence type="ECO:0000313" key="8">
    <source>
        <dbReference type="EnsemblFungi" id="PTTG_29440-t43_1-p1"/>
    </source>
</evidence>
<dbReference type="Gene3D" id="3.40.50.10810">
    <property type="entry name" value="Tandem AAA-ATPase domain"/>
    <property type="match status" value="1"/>
</dbReference>
<evidence type="ECO:0000256" key="1">
    <source>
        <dbReference type="ARBA" id="ARBA00022741"/>
    </source>
</evidence>
<keyword evidence="4" id="KW-0732">Signal</keyword>
<dbReference type="STRING" id="630390.A0A180G4Q8"/>
<evidence type="ECO:0000256" key="2">
    <source>
        <dbReference type="ARBA" id="ARBA00022801"/>
    </source>
</evidence>
<dbReference type="InterPro" id="IPR001650">
    <property type="entry name" value="Helicase_C-like"/>
</dbReference>
<dbReference type="PANTHER" id="PTHR45626:SF22">
    <property type="entry name" value="DNA REPAIR PROTEIN RAD5"/>
    <property type="match status" value="1"/>
</dbReference>
<organism evidence="7">
    <name type="scientific">Puccinia triticina (isolate 1-1 / race 1 (BBBD))</name>
    <name type="common">Brown leaf rust fungus</name>
    <dbReference type="NCBI Taxonomy" id="630390"/>
    <lineage>
        <taxon>Eukaryota</taxon>
        <taxon>Fungi</taxon>
        <taxon>Dikarya</taxon>
        <taxon>Basidiomycota</taxon>
        <taxon>Pucciniomycotina</taxon>
        <taxon>Pucciniomycetes</taxon>
        <taxon>Pucciniales</taxon>
        <taxon>Pucciniaceae</taxon>
        <taxon>Puccinia</taxon>
    </lineage>
</organism>
<dbReference type="SMART" id="SM00490">
    <property type="entry name" value="HELICc"/>
    <property type="match status" value="1"/>
</dbReference>
<sequence length="580" mass="65867">MPSLTLILILFSPSDHSAEVLRILEESNLETEKVEGYCPEKCHGIPHSSRIGIQQRLAAAASISGCKTPLLPHQQRALEFILQLESPESNILSAFWNSPTCEWLKYCLNKLADSGQTRADINHQNQGSILADDMGLGKTLTSLALIARTKNDAAFFASKDTRNAKATLVICPLSTLTNWEAEILKHLNTSLITYAVYHGEERKKWSGQEIWANDIVLVTYDTVANHHESRCEVLFGVTWFCTILDEAHLIRDPSTKRSRAILALESQRKLCLTGTPLQNHLSDLYTLLRFVRVDPWAREEVWQLFIKPNIRRKSVKAINLLQQLLTTVSLRRLKTEVLQLPPKVEEQVAVQLVEPWREDYRNRYYEFAEMFGVERESETWDAAEFFQQLTMLRLYCDHPGLVDMSKWSLPKTETTWSDSPKIVHLITDLKKHLTLEQGGKVAKAVVFSQWTNYLQIVGVALAEAGIHFEQLNGGCSLQQRGRSLETLRQDPNVRVLLATVGAGGVGIDLTCTQKVYLMEPCWNPSVESQATDRAYRLGQQCTTHIIRYFVEGSIEVNIMEVRLIILQIVNVNSADDKRRM</sequence>
<evidence type="ECO:0000256" key="3">
    <source>
        <dbReference type="ARBA" id="ARBA00022840"/>
    </source>
</evidence>
<feature type="chain" id="PRO_5008109593" description="Helicase ATP-binding domain-containing protein" evidence="4">
    <location>
        <begin position="19"/>
        <end position="580"/>
    </location>
</feature>
<reference evidence="7" key="2">
    <citation type="submission" date="2016-05" db="EMBL/GenBank/DDBJ databases">
        <title>Comparative analysis highlights variable genome content of wheat rusts and divergence of the mating loci.</title>
        <authorList>
            <person name="Cuomo C.A."/>
            <person name="Bakkeren G."/>
            <person name="Szabo L."/>
            <person name="Khalil H."/>
            <person name="Joly D."/>
            <person name="Goldberg J."/>
            <person name="Young S."/>
            <person name="Zeng Q."/>
            <person name="Fellers J."/>
        </authorList>
    </citation>
    <scope>NUCLEOTIDE SEQUENCE [LARGE SCALE GENOMIC DNA]</scope>
    <source>
        <strain evidence="7">1-1 BBBD Race 1</strain>
    </source>
</reference>
<reference evidence="8" key="4">
    <citation type="submission" date="2025-05" db="UniProtKB">
        <authorList>
            <consortium name="EnsemblFungi"/>
        </authorList>
    </citation>
    <scope>IDENTIFICATION</scope>
    <source>
        <strain evidence="8">isolate 1-1 / race 1 (BBBD)</strain>
    </source>
</reference>
<feature type="domain" description="Helicase ATP-binding" evidence="5">
    <location>
        <begin position="119"/>
        <end position="294"/>
    </location>
</feature>
<dbReference type="InterPro" id="IPR050628">
    <property type="entry name" value="SNF2_RAD54_helicase_TF"/>
</dbReference>
<dbReference type="InterPro" id="IPR049730">
    <property type="entry name" value="SNF2/RAD54-like_C"/>
</dbReference>
<keyword evidence="3" id="KW-0067">ATP-binding</keyword>
<dbReference type="PROSITE" id="PS51194">
    <property type="entry name" value="HELICASE_CTER"/>
    <property type="match status" value="1"/>
</dbReference>
<dbReference type="InterPro" id="IPR038718">
    <property type="entry name" value="SNF2-like_sf"/>
</dbReference>
<dbReference type="PANTHER" id="PTHR45626">
    <property type="entry name" value="TRANSCRIPTION TERMINATION FACTOR 2-RELATED"/>
    <property type="match status" value="1"/>
</dbReference>
<dbReference type="Pfam" id="PF00271">
    <property type="entry name" value="Helicase_C"/>
    <property type="match status" value="1"/>
</dbReference>
<dbReference type="GO" id="GO:0008094">
    <property type="term" value="F:ATP-dependent activity, acting on DNA"/>
    <property type="evidence" value="ECO:0007669"/>
    <property type="project" value="TreeGrafter"/>
</dbReference>
<dbReference type="GO" id="GO:0006281">
    <property type="term" value="P:DNA repair"/>
    <property type="evidence" value="ECO:0007669"/>
    <property type="project" value="TreeGrafter"/>
</dbReference>
<dbReference type="GO" id="GO:0016787">
    <property type="term" value="F:hydrolase activity"/>
    <property type="evidence" value="ECO:0007669"/>
    <property type="project" value="UniProtKB-KW"/>
</dbReference>
<evidence type="ECO:0008006" key="10">
    <source>
        <dbReference type="Google" id="ProtNLM"/>
    </source>
</evidence>
<reference evidence="7" key="1">
    <citation type="submission" date="2009-11" db="EMBL/GenBank/DDBJ databases">
        <authorList>
            <consortium name="The Broad Institute Genome Sequencing Platform"/>
            <person name="Ward D."/>
            <person name="Feldgarden M."/>
            <person name="Earl A."/>
            <person name="Young S.K."/>
            <person name="Zeng Q."/>
            <person name="Koehrsen M."/>
            <person name="Alvarado L."/>
            <person name="Berlin A."/>
            <person name="Bochicchio J."/>
            <person name="Borenstein D."/>
            <person name="Chapman S.B."/>
            <person name="Chen Z."/>
            <person name="Engels R."/>
            <person name="Freedman E."/>
            <person name="Gellesch M."/>
            <person name="Goldberg J."/>
            <person name="Griggs A."/>
            <person name="Gujja S."/>
            <person name="Heilman E."/>
            <person name="Heiman D."/>
            <person name="Hepburn T."/>
            <person name="Howarth C."/>
            <person name="Jen D."/>
            <person name="Larson L."/>
            <person name="Lewis B."/>
            <person name="Mehta T."/>
            <person name="Park D."/>
            <person name="Pearson M."/>
            <person name="Roberts A."/>
            <person name="Saif S."/>
            <person name="Shea T."/>
            <person name="Shenoy N."/>
            <person name="Sisk P."/>
            <person name="Stolte C."/>
            <person name="Sykes S."/>
            <person name="Thomson T."/>
            <person name="Walk T."/>
            <person name="White J."/>
            <person name="Yandava C."/>
            <person name="Izard J."/>
            <person name="Baranova O.V."/>
            <person name="Blanton J.M."/>
            <person name="Tanner A.C."/>
            <person name="Dewhirst F.E."/>
            <person name="Haas B."/>
            <person name="Nusbaum C."/>
            <person name="Birren B."/>
        </authorList>
    </citation>
    <scope>NUCLEOTIDE SEQUENCE [LARGE SCALE GENOMIC DNA]</scope>
    <source>
        <strain evidence="7">1-1 BBBD Race 1</strain>
    </source>
</reference>
<dbReference type="SMART" id="SM00487">
    <property type="entry name" value="DEXDc"/>
    <property type="match status" value="1"/>
</dbReference>